<evidence type="ECO:0000259" key="17">
    <source>
        <dbReference type="PROSITE" id="PS50878"/>
    </source>
</evidence>
<dbReference type="InterPro" id="IPR041373">
    <property type="entry name" value="RT_RNaseH"/>
</dbReference>
<evidence type="ECO:0000256" key="9">
    <source>
        <dbReference type="ARBA" id="ARBA00022801"/>
    </source>
</evidence>
<accession>A0A7N2MSA7</accession>
<feature type="compositionally biased region" description="Polar residues" evidence="16">
    <location>
        <begin position="1"/>
        <end position="11"/>
    </location>
</feature>
<evidence type="ECO:0000256" key="14">
    <source>
        <dbReference type="ARBA" id="ARBA00023125"/>
    </source>
</evidence>
<dbReference type="FunFam" id="3.30.70.270:FF:000020">
    <property type="entry name" value="Transposon Tf2-6 polyprotein-like Protein"/>
    <property type="match status" value="1"/>
</dbReference>
<dbReference type="InterPro" id="IPR056924">
    <property type="entry name" value="SH3_Tf2-1"/>
</dbReference>
<dbReference type="GO" id="GO:0003964">
    <property type="term" value="F:RNA-directed DNA polymerase activity"/>
    <property type="evidence" value="ECO:0007669"/>
    <property type="project" value="UniProtKB-KW"/>
</dbReference>
<dbReference type="CDD" id="cd00303">
    <property type="entry name" value="retropepsin_like"/>
    <property type="match status" value="1"/>
</dbReference>
<evidence type="ECO:0000313" key="20">
    <source>
        <dbReference type="Proteomes" id="UP000594261"/>
    </source>
</evidence>
<dbReference type="GO" id="GO:0006508">
    <property type="term" value="P:proteolysis"/>
    <property type="evidence" value="ECO:0007669"/>
    <property type="project" value="UniProtKB-KW"/>
</dbReference>
<dbReference type="Pfam" id="PF08284">
    <property type="entry name" value="RVP_2"/>
    <property type="match status" value="1"/>
</dbReference>
<dbReference type="InterPro" id="IPR043502">
    <property type="entry name" value="DNA/RNA_pol_sf"/>
</dbReference>
<evidence type="ECO:0000256" key="1">
    <source>
        <dbReference type="ARBA" id="ARBA00012493"/>
    </source>
</evidence>
<name>A0A7N2MSA7_QUELO</name>
<keyword evidence="6" id="KW-0479">Metal-binding</keyword>
<dbReference type="Gene3D" id="3.10.20.370">
    <property type="match status" value="1"/>
</dbReference>
<keyword evidence="13" id="KW-0239">DNA-directed DNA polymerase</keyword>
<dbReference type="InterPro" id="IPR012337">
    <property type="entry name" value="RNaseH-like_sf"/>
</dbReference>
<dbReference type="Gene3D" id="1.10.340.70">
    <property type="match status" value="1"/>
</dbReference>
<keyword evidence="9" id="KW-0378">Hydrolase</keyword>
<dbReference type="InterPro" id="IPR041588">
    <property type="entry name" value="Integrase_H2C2"/>
</dbReference>
<dbReference type="Pfam" id="PF00078">
    <property type="entry name" value="RVT_1"/>
    <property type="match status" value="1"/>
</dbReference>
<evidence type="ECO:0000256" key="15">
    <source>
        <dbReference type="ARBA" id="ARBA00023172"/>
    </source>
</evidence>
<dbReference type="GO" id="GO:0006310">
    <property type="term" value="P:DNA recombination"/>
    <property type="evidence" value="ECO:0007669"/>
    <property type="project" value="UniProtKB-KW"/>
</dbReference>
<keyword evidence="2" id="KW-0645">Protease</keyword>
<dbReference type="InterPro" id="IPR043128">
    <property type="entry name" value="Rev_trsase/Diguanyl_cyclase"/>
</dbReference>
<dbReference type="SUPFAM" id="SSF50630">
    <property type="entry name" value="Acid proteases"/>
    <property type="match status" value="1"/>
</dbReference>
<evidence type="ECO:0000256" key="11">
    <source>
        <dbReference type="ARBA" id="ARBA00022908"/>
    </source>
</evidence>
<dbReference type="GO" id="GO:0046872">
    <property type="term" value="F:metal ion binding"/>
    <property type="evidence" value="ECO:0007669"/>
    <property type="project" value="UniProtKB-KW"/>
</dbReference>
<feature type="domain" description="Integrase catalytic" evidence="18">
    <location>
        <begin position="1135"/>
        <end position="1294"/>
    </location>
</feature>
<dbReference type="SUPFAM" id="SSF56672">
    <property type="entry name" value="DNA/RNA polymerases"/>
    <property type="match status" value="1"/>
</dbReference>
<evidence type="ECO:0000256" key="7">
    <source>
        <dbReference type="ARBA" id="ARBA00022750"/>
    </source>
</evidence>
<feature type="region of interest" description="Disordered" evidence="16">
    <location>
        <begin position="1"/>
        <end position="29"/>
    </location>
</feature>
<sequence>MAETRSTTAATQEALASLRTTSDHHGKEIEEMRTIQEVHTRTMNEMNRTMNEMNQQLAILVQRRNGSDQGGLPQSPTYGEPRNMNSSTMVMSRSVRLEFPRFFGEDPAGWVYRANQYFKYYNTPVAEKVMLASFHMEGEALVWFQDSEEVGLVVDWESLVQALHIRFSATAYDDPMETLTRLRQTASVSLYKAQFEVLSNRIKGLSAAHKLSCFLSGLRDEIRLPVRMLSPNSLNEAFGLAKIQEEYNWSCRKFSKFHGDQGKPSILGAPPKAPALLEPKPRLPIKRISPAQMEERKKKGLCYNCDEKWTPGHKCKSATLFLLDQVELTQENANSVVHLTELEEKGCTDQSGQAWQDQEDAEITLYALSGTPTSGTMRVMGKINQRSFVILIDSGSTHNFIDAMLVSQLHIHVDTSQILEVKVANGDVIKTQGVCKAVPILMQGVEFVVHLHVLPMGGCDLVLGTHWLGTLGVIQWDFKLLIMSFTYGYKQIQLQGLKSATDSQLQEGADFLKQSVKKGLILQISVQLQPKLMSAEGQIPEAIAALLLDYKSVFATPEGLPPLRDHEHHITLKEGTQAVSQRPYRYPYYQKNEIENIVKELLSVGFIRNSSSPFASPVLLVRKADGSWRMCIDYRALNQETIKDKYPIPVIDELLDELFGATVFSKLDLRSGYHQIRMKEEDIPKTAFRTHEGHYEFLVMPFGLTNAPSTFQSLMNSVFKPYLRKFVLVFFDDILVYSKDLAAHVSHLKLVLDTLVNHQLYAKQSKCVFACREVEYLGHLISGEGVKTDPRKTAAMQQWPTPHDVKALRGFLGLTGYYRKFVKGYGLIAAPLTALLRKDSFNWTPAASHAFQLLKDAMSSPPVLALPDFTKPFVVECDASGLGIGVVLMQNQRPIAFHSQALKGKALALSTYEKELLALVVAVKKWRPYLLGRPFVIKTDHQSLKYLLEQKIGTPAQQKWITKLLGYAFIVEYKHGKENLVADALSRREMTGNDDANCSGVGTLCIISFPTPTWLDDLKASYATDPAIQQTIQAIESGQNVPVGFTFCNGLLFYKGRLYLGSSNQTLKTLALQQVHESPLGGHSGYLKSFHRLKKDFYWSGMGKDLKTMVKECDVCQRLKTETCFPAGLLQPLVIPNRPWLDISMDFVEGLPKSQQKSVVFVVVDKFTKYVHFIPLAHPYTAAKVAQLFMQSVFKLHGLPSTIVSDRDPIFTSKFWSELMKLQGISLAMSSSYHPQTDGQTEVVNKSLEHYLRAFAADRPQAWVTWLPLAEFWFNTNFHSSLKLTPFEALYGYPPPKLVDYVPGTTRVAAVDSILQDRQQLFSLLKHNLTAAQERMKWFADKKRVDRSFIVGDWVYLRLQPYKQSSVQSKKFGKLAPRFYGPYQVVQKVGEVSYKLELPAGSQIHPVFHVSNLKAKLGAQIVPRSALPAVNVDQIPNPEPVAILATRSHQLRSRTITQVLVQWQDESKDDATWENLFVLQQKFPHLVGKVL</sequence>
<dbReference type="PANTHER" id="PTHR37984">
    <property type="entry name" value="PROTEIN CBG26694"/>
    <property type="match status" value="1"/>
</dbReference>
<keyword evidence="4" id="KW-0548">Nucleotidyltransferase</keyword>
<protein>
    <recommendedName>
        <fullName evidence="1">RNA-directed DNA polymerase</fullName>
        <ecNumber evidence="1">2.7.7.49</ecNumber>
    </recommendedName>
</protein>
<dbReference type="Gene3D" id="3.30.420.10">
    <property type="entry name" value="Ribonuclease H-like superfamily/Ribonuclease H"/>
    <property type="match status" value="1"/>
</dbReference>
<keyword evidence="7" id="KW-0064">Aspartyl protease</keyword>
<dbReference type="EC" id="2.7.7.49" evidence="1"/>
<keyword evidence="5" id="KW-0540">Nuclease</keyword>
<evidence type="ECO:0000256" key="13">
    <source>
        <dbReference type="ARBA" id="ARBA00022932"/>
    </source>
</evidence>
<dbReference type="PANTHER" id="PTHR37984:SF5">
    <property type="entry name" value="PROTEIN NYNRIN-LIKE"/>
    <property type="match status" value="1"/>
</dbReference>
<dbReference type="SUPFAM" id="SSF53098">
    <property type="entry name" value="Ribonuclease H-like"/>
    <property type="match status" value="1"/>
</dbReference>
<dbReference type="FunFam" id="3.10.10.10:FF:000007">
    <property type="entry name" value="Retrovirus-related Pol polyprotein from transposon 17.6-like Protein"/>
    <property type="match status" value="1"/>
</dbReference>
<dbReference type="GO" id="GO:0015074">
    <property type="term" value="P:DNA integration"/>
    <property type="evidence" value="ECO:0007669"/>
    <property type="project" value="UniProtKB-KW"/>
</dbReference>
<dbReference type="PROSITE" id="PS50878">
    <property type="entry name" value="RT_POL"/>
    <property type="match status" value="1"/>
</dbReference>
<dbReference type="GO" id="GO:0004519">
    <property type="term" value="F:endonuclease activity"/>
    <property type="evidence" value="ECO:0007669"/>
    <property type="project" value="UniProtKB-KW"/>
</dbReference>
<keyword evidence="15" id="KW-0233">DNA recombination</keyword>
<dbReference type="Gene3D" id="3.30.70.270">
    <property type="match status" value="2"/>
</dbReference>
<dbReference type="Pfam" id="PF00665">
    <property type="entry name" value="rve"/>
    <property type="match status" value="1"/>
</dbReference>
<keyword evidence="12" id="KW-0695">RNA-directed DNA polymerase</keyword>
<dbReference type="Gramene" id="QL10p040115:mrna">
    <property type="protein sequence ID" value="QL10p040115:mrna:CDS:1"/>
    <property type="gene ID" value="QL10p040115"/>
</dbReference>
<dbReference type="InterPro" id="IPR000477">
    <property type="entry name" value="RT_dom"/>
</dbReference>
<keyword evidence="20" id="KW-1185">Reference proteome</keyword>
<evidence type="ECO:0000256" key="8">
    <source>
        <dbReference type="ARBA" id="ARBA00022759"/>
    </source>
</evidence>
<dbReference type="PROSITE" id="PS50994">
    <property type="entry name" value="INTEGRASE"/>
    <property type="match status" value="1"/>
</dbReference>
<dbReference type="InterPro" id="IPR036397">
    <property type="entry name" value="RNaseH_sf"/>
</dbReference>
<evidence type="ECO:0000256" key="10">
    <source>
        <dbReference type="ARBA" id="ARBA00022842"/>
    </source>
</evidence>
<dbReference type="Pfam" id="PF17921">
    <property type="entry name" value="Integrase_H2C2"/>
    <property type="match status" value="1"/>
</dbReference>
<feature type="domain" description="Reverse transcriptase" evidence="17">
    <location>
        <begin position="602"/>
        <end position="781"/>
    </location>
</feature>
<reference evidence="19 20" key="1">
    <citation type="journal article" date="2016" name="G3 (Bethesda)">
        <title>First Draft Assembly and Annotation of the Genome of a California Endemic Oak Quercus lobata Nee (Fagaceae).</title>
        <authorList>
            <person name="Sork V.L."/>
            <person name="Fitz-Gibbon S.T."/>
            <person name="Puiu D."/>
            <person name="Crepeau M."/>
            <person name="Gugger P.F."/>
            <person name="Sherman R."/>
            <person name="Stevens K."/>
            <person name="Langley C.H."/>
            <person name="Pellegrini M."/>
            <person name="Salzberg S.L."/>
        </authorList>
    </citation>
    <scope>NUCLEOTIDE SEQUENCE [LARGE SCALE GENOMIC DNA]</scope>
    <source>
        <strain evidence="19 20">cv. SW786</strain>
    </source>
</reference>
<dbReference type="Proteomes" id="UP000594261">
    <property type="component" value="Chromosome 10"/>
</dbReference>
<organism evidence="19 20">
    <name type="scientific">Quercus lobata</name>
    <name type="common">Valley oak</name>
    <dbReference type="NCBI Taxonomy" id="97700"/>
    <lineage>
        <taxon>Eukaryota</taxon>
        <taxon>Viridiplantae</taxon>
        <taxon>Streptophyta</taxon>
        <taxon>Embryophyta</taxon>
        <taxon>Tracheophyta</taxon>
        <taxon>Spermatophyta</taxon>
        <taxon>Magnoliopsida</taxon>
        <taxon>eudicotyledons</taxon>
        <taxon>Gunneridae</taxon>
        <taxon>Pentapetalae</taxon>
        <taxon>rosids</taxon>
        <taxon>fabids</taxon>
        <taxon>Fagales</taxon>
        <taxon>Fagaceae</taxon>
        <taxon>Quercus</taxon>
    </lineage>
</organism>
<keyword evidence="3" id="KW-0808">Transferase</keyword>
<dbReference type="CDD" id="cd09274">
    <property type="entry name" value="RNase_HI_RT_Ty3"/>
    <property type="match status" value="1"/>
</dbReference>
<dbReference type="InterPro" id="IPR016197">
    <property type="entry name" value="Chromo-like_dom_sf"/>
</dbReference>
<evidence type="ECO:0000256" key="16">
    <source>
        <dbReference type="SAM" id="MobiDB-lite"/>
    </source>
</evidence>
<dbReference type="Gene3D" id="2.40.70.10">
    <property type="entry name" value="Acid Proteases"/>
    <property type="match status" value="1"/>
</dbReference>
<feature type="region of interest" description="Disordered" evidence="16">
    <location>
        <begin position="66"/>
        <end position="85"/>
    </location>
</feature>
<keyword evidence="14" id="KW-0238">DNA-binding</keyword>
<proteinExistence type="predicted"/>
<dbReference type="InterPro" id="IPR001584">
    <property type="entry name" value="Integrase_cat-core"/>
</dbReference>
<dbReference type="Gene3D" id="3.10.10.10">
    <property type="entry name" value="HIV Type 1 Reverse Transcriptase, subunit A, domain 1"/>
    <property type="match status" value="1"/>
</dbReference>
<dbReference type="OMA" id="KPHQEEA"/>
<evidence type="ECO:0000256" key="2">
    <source>
        <dbReference type="ARBA" id="ARBA00022670"/>
    </source>
</evidence>
<dbReference type="Pfam" id="PF03732">
    <property type="entry name" value="Retrotrans_gag"/>
    <property type="match status" value="1"/>
</dbReference>
<keyword evidence="11" id="KW-0229">DNA integration</keyword>
<dbReference type="InterPro" id="IPR021109">
    <property type="entry name" value="Peptidase_aspartic_dom_sf"/>
</dbReference>
<dbReference type="InterPro" id="IPR050951">
    <property type="entry name" value="Retrovirus_Pol_polyprotein"/>
</dbReference>
<dbReference type="EMBL" id="LRBV02000010">
    <property type="status" value="NOT_ANNOTATED_CDS"/>
    <property type="molecule type" value="Genomic_DNA"/>
</dbReference>
<evidence type="ECO:0000256" key="3">
    <source>
        <dbReference type="ARBA" id="ARBA00022679"/>
    </source>
</evidence>
<keyword evidence="8" id="KW-0255">Endonuclease</keyword>
<evidence type="ECO:0000256" key="4">
    <source>
        <dbReference type="ARBA" id="ARBA00022695"/>
    </source>
</evidence>
<dbReference type="Pfam" id="PF17917">
    <property type="entry name" value="RT_RNaseH"/>
    <property type="match status" value="1"/>
</dbReference>
<evidence type="ECO:0000259" key="18">
    <source>
        <dbReference type="PROSITE" id="PS50994"/>
    </source>
</evidence>
<dbReference type="CDD" id="cd01647">
    <property type="entry name" value="RT_LTR"/>
    <property type="match status" value="1"/>
</dbReference>
<evidence type="ECO:0000256" key="5">
    <source>
        <dbReference type="ARBA" id="ARBA00022722"/>
    </source>
</evidence>
<evidence type="ECO:0000256" key="6">
    <source>
        <dbReference type="ARBA" id="ARBA00022723"/>
    </source>
</evidence>
<reference evidence="19" key="2">
    <citation type="submission" date="2021-01" db="UniProtKB">
        <authorList>
            <consortium name="EnsemblPlants"/>
        </authorList>
    </citation>
    <scope>IDENTIFICATION</scope>
</reference>
<dbReference type="GO" id="GO:0003887">
    <property type="term" value="F:DNA-directed DNA polymerase activity"/>
    <property type="evidence" value="ECO:0007669"/>
    <property type="project" value="UniProtKB-KW"/>
</dbReference>
<dbReference type="Pfam" id="PF24626">
    <property type="entry name" value="SH3_Tf2-1"/>
    <property type="match status" value="1"/>
</dbReference>
<feature type="compositionally biased region" description="Polar residues" evidence="16">
    <location>
        <begin position="72"/>
        <end position="85"/>
    </location>
</feature>
<keyword evidence="10" id="KW-0460">Magnesium</keyword>
<dbReference type="InterPro" id="IPR005162">
    <property type="entry name" value="Retrotrans_gag_dom"/>
</dbReference>
<evidence type="ECO:0000313" key="19">
    <source>
        <dbReference type="EnsemblPlants" id="QL10p040115:mrna:CDS:1"/>
    </source>
</evidence>
<dbReference type="EnsemblPlants" id="QL10p040115:mrna">
    <property type="protein sequence ID" value="QL10p040115:mrna:CDS:1"/>
    <property type="gene ID" value="QL10p040115"/>
</dbReference>
<evidence type="ECO:0000256" key="12">
    <source>
        <dbReference type="ARBA" id="ARBA00022918"/>
    </source>
</evidence>
<dbReference type="GO" id="GO:0003677">
    <property type="term" value="F:DNA binding"/>
    <property type="evidence" value="ECO:0007669"/>
    <property type="project" value="UniProtKB-KW"/>
</dbReference>
<dbReference type="InParanoid" id="A0A7N2MSA7"/>
<dbReference type="GO" id="GO:0004190">
    <property type="term" value="F:aspartic-type endopeptidase activity"/>
    <property type="evidence" value="ECO:0007669"/>
    <property type="project" value="UniProtKB-KW"/>
</dbReference>
<dbReference type="SUPFAM" id="SSF54160">
    <property type="entry name" value="Chromo domain-like"/>
    <property type="match status" value="1"/>
</dbReference>